<dbReference type="InterPro" id="IPR003594">
    <property type="entry name" value="HATPase_dom"/>
</dbReference>
<dbReference type="PROSITE" id="PS50109">
    <property type="entry name" value="HIS_KIN"/>
    <property type="match status" value="1"/>
</dbReference>
<keyword evidence="5" id="KW-0418">Kinase</keyword>
<evidence type="ECO:0000313" key="11">
    <source>
        <dbReference type="Proteomes" id="UP000064893"/>
    </source>
</evidence>
<dbReference type="CDD" id="cd00082">
    <property type="entry name" value="HisKA"/>
    <property type="match status" value="1"/>
</dbReference>
<dbReference type="InterPro" id="IPR013767">
    <property type="entry name" value="PAS_fold"/>
</dbReference>
<keyword evidence="11" id="KW-1185">Reference proteome</keyword>
<reference evidence="10 11" key="1">
    <citation type="submission" date="2015-11" db="EMBL/GenBank/DDBJ databases">
        <title>Description and complete genome sequence of a novel strain predominating in hypersaline microbial mats and representing a new family of the Bacteriodetes phylum.</title>
        <authorList>
            <person name="Spring S."/>
            <person name="Bunk B."/>
            <person name="Sproer C."/>
            <person name="Klenk H.-P."/>
        </authorList>
    </citation>
    <scope>NUCLEOTIDE SEQUENCE [LARGE SCALE GENOMIC DNA]</scope>
    <source>
        <strain evidence="10 11">L21-Spi-D4</strain>
    </source>
</reference>
<dbReference type="PANTHER" id="PTHR43304">
    <property type="entry name" value="PHYTOCHROME-LIKE PROTEIN CPH1"/>
    <property type="match status" value="1"/>
</dbReference>
<proteinExistence type="predicted"/>
<accession>A0A0S2I3U3</accession>
<protein>
    <recommendedName>
        <fullName evidence="2">histidine kinase</fullName>
        <ecNumber evidence="2">2.7.13.3</ecNumber>
    </recommendedName>
</protein>
<dbReference type="SUPFAM" id="SSF55874">
    <property type="entry name" value="ATPase domain of HSP90 chaperone/DNA topoisomerase II/histidine kinase"/>
    <property type="match status" value="1"/>
</dbReference>
<dbReference type="InterPro" id="IPR000700">
    <property type="entry name" value="PAS-assoc_C"/>
</dbReference>
<dbReference type="NCBIfam" id="TIGR00229">
    <property type="entry name" value="sensory_box"/>
    <property type="match status" value="3"/>
</dbReference>
<organism evidence="10 11">
    <name type="scientific">Salinivirga cyanobacteriivorans</name>
    <dbReference type="NCBI Taxonomy" id="1307839"/>
    <lineage>
        <taxon>Bacteria</taxon>
        <taxon>Pseudomonadati</taxon>
        <taxon>Bacteroidota</taxon>
        <taxon>Bacteroidia</taxon>
        <taxon>Bacteroidales</taxon>
        <taxon>Salinivirgaceae</taxon>
        <taxon>Salinivirga</taxon>
    </lineage>
</organism>
<dbReference type="OrthoDB" id="1931120at2"/>
<dbReference type="PROSITE" id="PS50112">
    <property type="entry name" value="PAS"/>
    <property type="match status" value="2"/>
</dbReference>
<dbReference type="SMART" id="SM00387">
    <property type="entry name" value="HATPase_c"/>
    <property type="match status" value="1"/>
</dbReference>
<dbReference type="InterPro" id="IPR005467">
    <property type="entry name" value="His_kinase_dom"/>
</dbReference>
<dbReference type="Pfam" id="PF02518">
    <property type="entry name" value="HATPase_c"/>
    <property type="match status" value="1"/>
</dbReference>
<dbReference type="PRINTS" id="PR00344">
    <property type="entry name" value="BCTRLSENSOR"/>
</dbReference>
<evidence type="ECO:0000256" key="4">
    <source>
        <dbReference type="ARBA" id="ARBA00022679"/>
    </source>
</evidence>
<evidence type="ECO:0000256" key="2">
    <source>
        <dbReference type="ARBA" id="ARBA00012438"/>
    </source>
</evidence>
<dbReference type="PROSITE" id="PS50113">
    <property type="entry name" value="PAC"/>
    <property type="match status" value="2"/>
</dbReference>
<dbReference type="Pfam" id="PF13426">
    <property type="entry name" value="PAS_9"/>
    <property type="match status" value="1"/>
</dbReference>
<dbReference type="Gene3D" id="3.30.450.20">
    <property type="entry name" value="PAS domain"/>
    <property type="match status" value="4"/>
</dbReference>
<dbReference type="PATRIC" id="fig|1307839.3.peg.3504"/>
<evidence type="ECO:0000259" key="9">
    <source>
        <dbReference type="PROSITE" id="PS50113"/>
    </source>
</evidence>
<dbReference type="GO" id="GO:0006355">
    <property type="term" value="P:regulation of DNA-templated transcription"/>
    <property type="evidence" value="ECO:0007669"/>
    <property type="project" value="InterPro"/>
</dbReference>
<dbReference type="GO" id="GO:0000155">
    <property type="term" value="F:phosphorelay sensor kinase activity"/>
    <property type="evidence" value="ECO:0007669"/>
    <property type="project" value="InterPro"/>
</dbReference>
<dbReference type="Gene3D" id="1.10.287.130">
    <property type="match status" value="1"/>
</dbReference>
<keyword evidence="4 10" id="KW-0808">Transferase</keyword>
<dbReference type="InterPro" id="IPR036097">
    <property type="entry name" value="HisK_dim/P_sf"/>
</dbReference>
<dbReference type="Gene3D" id="3.30.565.10">
    <property type="entry name" value="Histidine kinase-like ATPase, C-terminal domain"/>
    <property type="match status" value="1"/>
</dbReference>
<evidence type="ECO:0000256" key="1">
    <source>
        <dbReference type="ARBA" id="ARBA00000085"/>
    </source>
</evidence>
<sequence length="801" mass="92075">MNEFKNIEQLFENAPIGIFETTIDGKFVDLNTEFVRILGYESKQDVFQHIKRLEYDLYEFPGLRNEILESIAQKNKLSVFEVRFKQKNGNLIDVRMSIRHHYNEQMKQTNNIGIIEDITEKVRTEAKRKEQEKKYKTLFENSTDAILIIKHPDIIEWNTKAHDLFCGNIECNGIPDFNTLHPEKQPDNQNSLKKATRLIEKTLNGEPQFFEWELKKVSGETFFAEITLSLLDSEKKLTQAIVRDITERKKAEQKLSESEHKYRKIVETAPDGIITVSKAGIMLDVNNSFCALTGYPKEKYLNNHYDVFTGLTEESKKSSYALFNSLLNNEPVKPIEIQWTHQKGELKTGEVRAIAFYDQNRDFVMQVNLRDITLQKRAMQTIVKRESLLNSIFNSIPLELWVLDKNKNILAQSGFSKNKWGDYIGKNATEFPAIVDKERYDEILKQVNKGEVVEFVGEFSLENKRKYFKSVLAPYYENAEIKGHIAFSLDITELKQMQKELESHKHNLEALVEQRTEEIQALNEQLTDSNEKLEFQRDELKNALSKLQSTQNQFIHTEKMASIGILTAGIAHEINNPVNFIHSGIMGLEIMLSDLMTELKDVIKTKKQSTNNLNINRYSEKTTELVKAIKTGVNRITNIVNGLRTFSRMDNEEKSPVDIEETINSSLIILQNKFKYNVEISKKLAENNTVNGFPGKMGQVILNIIMNAIQAITDTGNIEIRTRRNDQKNEFKIIVQDDGIGMDKTTQEKLFDPFFTTKKPGEGTGIGMSIVHTIIEDHNGKIHIDSEPGKGSVFTIVLPIE</sequence>
<evidence type="ECO:0000313" key="10">
    <source>
        <dbReference type="EMBL" id="ALO16948.1"/>
    </source>
</evidence>
<feature type="coiled-coil region" evidence="6">
    <location>
        <begin position="491"/>
        <end position="553"/>
    </location>
</feature>
<dbReference type="InterPro" id="IPR004358">
    <property type="entry name" value="Sig_transdc_His_kin-like_C"/>
</dbReference>
<name>A0A0S2I3U3_9BACT</name>
<dbReference type="Proteomes" id="UP000064893">
    <property type="component" value="Chromosome"/>
</dbReference>
<dbReference type="SUPFAM" id="SSF55785">
    <property type="entry name" value="PYP-like sensor domain (PAS domain)"/>
    <property type="match status" value="4"/>
</dbReference>
<comment type="catalytic activity">
    <reaction evidence="1">
        <text>ATP + protein L-histidine = ADP + protein N-phospho-L-histidine.</text>
        <dbReference type="EC" id="2.7.13.3"/>
    </reaction>
</comment>
<dbReference type="InterPro" id="IPR036890">
    <property type="entry name" value="HATPase_C_sf"/>
</dbReference>
<dbReference type="AlphaFoldDB" id="A0A0S2I3U3"/>
<evidence type="ECO:0000256" key="6">
    <source>
        <dbReference type="SAM" id="Coils"/>
    </source>
</evidence>
<evidence type="ECO:0000256" key="5">
    <source>
        <dbReference type="ARBA" id="ARBA00022777"/>
    </source>
</evidence>
<dbReference type="InterPro" id="IPR052162">
    <property type="entry name" value="Sensor_kinase/Photoreceptor"/>
</dbReference>
<dbReference type="EC" id="2.7.13.3" evidence="2"/>
<evidence type="ECO:0000259" key="7">
    <source>
        <dbReference type="PROSITE" id="PS50109"/>
    </source>
</evidence>
<evidence type="ECO:0000256" key="3">
    <source>
        <dbReference type="ARBA" id="ARBA00022553"/>
    </source>
</evidence>
<dbReference type="SUPFAM" id="SSF47384">
    <property type="entry name" value="Homodimeric domain of signal transducing histidine kinase"/>
    <property type="match status" value="1"/>
</dbReference>
<feature type="domain" description="PAS" evidence="8">
    <location>
        <begin position="258"/>
        <end position="330"/>
    </location>
</feature>
<dbReference type="InterPro" id="IPR003661">
    <property type="entry name" value="HisK_dim/P_dom"/>
</dbReference>
<dbReference type="Pfam" id="PF00512">
    <property type="entry name" value="HisKA"/>
    <property type="match status" value="1"/>
</dbReference>
<dbReference type="EMBL" id="CP013118">
    <property type="protein sequence ID" value="ALO16948.1"/>
    <property type="molecule type" value="Genomic_DNA"/>
</dbReference>
<dbReference type="RefSeq" id="WP_057954287.1">
    <property type="nucleotide sequence ID" value="NZ_CP013118.1"/>
</dbReference>
<dbReference type="Pfam" id="PF00989">
    <property type="entry name" value="PAS"/>
    <property type="match status" value="2"/>
</dbReference>
<keyword evidence="6" id="KW-0175">Coiled coil</keyword>
<feature type="domain" description="PAC" evidence="9">
    <location>
        <begin position="208"/>
        <end position="257"/>
    </location>
</feature>
<dbReference type="KEGG" id="blq:L21SP5_03335"/>
<feature type="domain" description="Histidine kinase" evidence="7">
    <location>
        <begin position="569"/>
        <end position="801"/>
    </location>
</feature>
<dbReference type="InterPro" id="IPR001610">
    <property type="entry name" value="PAC"/>
</dbReference>
<feature type="domain" description="PAS" evidence="8">
    <location>
        <begin position="3"/>
        <end position="44"/>
    </location>
</feature>
<feature type="domain" description="PAC" evidence="9">
    <location>
        <begin position="78"/>
        <end position="130"/>
    </location>
</feature>
<dbReference type="InterPro" id="IPR000014">
    <property type="entry name" value="PAS"/>
</dbReference>
<evidence type="ECO:0000259" key="8">
    <source>
        <dbReference type="PROSITE" id="PS50112"/>
    </source>
</evidence>
<dbReference type="InterPro" id="IPR035965">
    <property type="entry name" value="PAS-like_dom_sf"/>
</dbReference>
<dbReference type="SMART" id="SM00388">
    <property type="entry name" value="HisKA"/>
    <property type="match status" value="1"/>
</dbReference>
<gene>
    <name evidence="10" type="primary">zraS_2</name>
    <name evidence="10" type="ORF">L21SP5_03335</name>
</gene>
<dbReference type="SMART" id="SM00091">
    <property type="entry name" value="PAS"/>
    <property type="match status" value="3"/>
</dbReference>
<dbReference type="STRING" id="1307839.L21SP5_03335"/>
<dbReference type="CDD" id="cd00130">
    <property type="entry name" value="PAS"/>
    <property type="match status" value="2"/>
</dbReference>
<keyword evidence="3" id="KW-0597">Phosphoprotein</keyword>
<dbReference type="SMART" id="SM00086">
    <property type="entry name" value="PAC"/>
    <property type="match status" value="3"/>
</dbReference>
<dbReference type="PANTHER" id="PTHR43304:SF1">
    <property type="entry name" value="PAC DOMAIN-CONTAINING PROTEIN"/>
    <property type="match status" value="1"/>
</dbReference>